<gene>
    <name evidence="2" type="ORF">BKN37_05825</name>
    <name evidence="3" type="ORF">C1Y40_04460</name>
</gene>
<dbReference type="GO" id="GO:0016740">
    <property type="term" value="F:transferase activity"/>
    <property type="evidence" value="ECO:0007669"/>
    <property type="project" value="UniProtKB-KW"/>
</dbReference>
<dbReference type="Gene3D" id="3.30.200.20">
    <property type="entry name" value="Phosphorylase Kinase, domain 1"/>
    <property type="match status" value="1"/>
</dbReference>
<dbReference type="InterPro" id="IPR051678">
    <property type="entry name" value="AGP_Transferase"/>
</dbReference>
<organism evidence="2 4">
    <name type="scientific">Mycobacterium talmoniae</name>
    <dbReference type="NCBI Taxonomy" id="1858794"/>
    <lineage>
        <taxon>Bacteria</taxon>
        <taxon>Bacillati</taxon>
        <taxon>Actinomycetota</taxon>
        <taxon>Actinomycetes</taxon>
        <taxon>Mycobacteriales</taxon>
        <taxon>Mycobacteriaceae</taxon>
        <taxon>Mycobacterium</taxon>
    </lineage>
</organism>
<evidence type="ECO:0000313" key="3">
    <source>
        <dbReference type="EMBL" id="PQM45424.1"/>
    </source>
</evidence>
<dbReference type="InterPro" id="IPR041726">
    <property type="entry name" value="ACAD10_11_N"/>
</dbReference>
<dbReference type="PANTHER" id="PTHR21310">
    <property type="entry name" value="AMINOGLYCOSIDE PHOSPHOTRANSFERASE-RELATED-RELATED"/>
    <property type="match status" value="1"/>
</dbReference>
<comment type="caution">
    <text evidence="2">The sequence shown here is derived from an EMBL/GenBank/DDBJ whole genome shotgun (WGS) entry which is preliminary data.</text>
</comment>
<dbReference type="AlphaFoldDB" id="A0A1S1NN25"/>
<evidence type="ECO:0000259" key="1">
    <source>
        <dbReference type="Pfam" id="PF01636"/>
    </source>
</evidence>
<reference evidence="3 5" key="2">
    <citation type="journal article" date="2017" name="Int. J. Syst. Evol. Microbiol.">
        <title>Mycobacterium talmoniae sp. nov., a slowly growing mycobacterium isolated from human respiratory samples.</title>
        <authorList>
            <person name="Davidson R.M."/>
            <person name="DeGroote M.A."/>
            <person name="Marola J.L."/>
            <person name="Buss S."/>
            <person name="Jones V."/>
            <person name="McNeil M.R."/>
            <person name="Freifeld A.G."/>
            <person name="Elaine Epperson L."/>
            <person name="Hasan N.A."/>
            <person name="Jackson M."/>
            <person name="Iwen P.C."/>
            <person name="Salfinger M."/>
            <person name="Strong M."/>
        </authorList>
    </citation>
    <scope>NUCLEOTIDE SEQUENCE [LARGE SCALE GENOMIC DNA]</scope>
    <source>
        <strain evidence="3 5">ATCC BAA-2683</strain>
    </source>
</reference>
<name>A0A1S1NN25_9MYCO</name>
<proteinExistence type="predicted"/>
<dbReference type="RefSeq" id="WP_071023080.1">
    <property type="nucleotide sequence ID" value="NZ_MLQM01000017.1"/>
</dbReference>
<dbReference type="Proteomes" id="UP000179734">
    <property type="component" value="Unassembled WGS sequence"/>
</dbReference>
<dbReference type="EMBL" id="PPEA01000651">
    <property type="protein sequence ID" value="PQM45424.1"/>
    <property type="molecule type" value="Genomic_DNA"/>
</dbReference>
<dbReference type="CDD" id="cd05154">
    <property type="entry name" value="ACAD10_11_N-like"/>
    <property type="match status" value="1"/>
</dbReference>
<dbReference type="SUPFAM" id="SSF56112">
    <property type="entry name" value="Protein kinase-like (PK-like)"/>
    <property type="match status" value="1"/>
</dbReference>
<dbReference type="EMBL" id="MLQM01000017">
    <property type="protein sequence ID" value="OHV05461.1"/>
    <property type="molecule type" value="Genomic_DNA"/>
</dbReference>
<evidence type="ECO:0000313" key="2">
    <source>
        <dbReference type="EMBL" id="OHV05461.1"/>
    </source>
</evidence>
<reference evidence="3" key="3">
    <citation type="submission" date="2018-01" db="EMBL/GenBank/DDBJ databases">
        <authorList>
            <person name="Gaut B.S."/>
            <person name="Morton B.R."/>
            <person name="Clegg M.T."/>
            <person name="Duvall M.R."/>
        </authorList>
    </citation>
    <scope>NUCLEOTIDE SEQUENCE</scope>
    <source>
        <strain evidence="3">ATCC BAA-2683</strain>
    </source>
</reference>
<dbReference type="InterPro" id="IPR011009">
    <property type="entry name" value="Kinase-like_dom_sf"/>
</dbReference>
<dbReference type="PANTHER" id="PTHR21310:SF40">
    <property type="entry name" value="AMINOGLYCOSIDE PHOSPHOTRANSFERASE DOMAIN-CONTAINING PROTEIN-RELATED"/>
    <property type="match status" value="1"/>
</dbReference>
<keyword evidence="4" id="KW-1185">Reference proteome</keyword>
<evidence type="ECO:0000313" key="5">
    <source>
        <dbReference type="Proteomes" id="UP000238296"/>
    </source>
</evidence>
<sequence length="374" mass="40982">MALKNTFDLAEARRRLSDWLPGVLSVDGPVDVTDLVIPEASGMSSQTVLFEAVVDDGDARAKRGFVVRVPPEGEGVFPDYDMAREARVMSVLATATDVPVPNVVAHETTGDVLGTEFLLVDRVHGEVPADDPPFTTAGFVVELSDQQRATMWDAGLRAIAGIQSIDPLDHGLGFLRHTDLGGDTVLDEELAYWRRFYQWAAGDQRSPTIDAAFEKLEATKPTDDGPLVVSWGDGRFGNLMFGPDQEVTGVFDWEMATLGRREVDLGYWLFFDEVYSSGLGIPRLTGFPGRDATVARFEELTGHTVRDLEWFEAWAALRGACLIVRVGNLMISHGFLPEGHAMPWNNPAAQVLAQLLDLPQPSGEAGWITGNRDR</sequence>
<protein>
    <submittedName>
        <fullName evidence="2 3">Phosphotransferase</fullName>
        <ecNumber evidence="3">2.7.1.-</ecNumber>
    </submittedName>
</protein>
<dbReference type="Pfam" id="PF01636">
    <property type="entry name" value="APH"/>
    <property type="match status" value="1"/>
</dbReference>
<dbReference type="EC" id="2.7.1.-" evidence="3"/>
<reference evidence="2 4" key="1">
    <citation type="submission" date="2016-10" db="EMBL/GenBank/DDBJ databases">
        <title>Genome sequence of Mycobacterium talmonii.</title>
        <authorList>
            <person name="Greninger A.L."/>
            <person name="Elliott B."/>
            <person name="Vasireddy S."/>
            <person name="Vasireddy R."/>
        </authorList>
    </citation>
    <scope>NUCLEOTIDE SEQUENCE [LARGE SCALE GENOMIC DNA]</scope>
    <source>
        <strain evidence="2">MO-5499</strain>
        <strain evidence="4">NE-TNMC-100812</strain>
    </source>
</reference>
<keyword evidence="2" id="KW-0808">Transferase</keyword>
<dbReference type="InterPro" id="IPR002575">
    <property type="entry name" value="Aminoglycoside_PTrfase"/>
</dbReference>
<dbReference type="Gene3D" id="3.90.1200.10">
    <property type="match status" value="1"/>
</dbReference>
<evidence type="ECO:0000313" key="4">
    <source>
        <dbReference type="Proteomes" id="UP000179734"/>
    </source>
</evidence>
<accession>A0A1S1NN25</accession>
<dbReference type="Proteomes" id="UP000238296">
    <property type="component" value="Unassembled WGS sequence"/>
</dbReference>
<feature type="domain" description="Aminoglycoside phosphotransferase" evidence="1">
    <location>
        <begin position="42"/>
        <end position="273"/>
    </location>
</feature>